<comment type="caution">
    <text evidence="2">The sequence shown here is derived from an EMBL/GenBank/DDBJ whole genome shotgun (WGS) entry which is preliminary data.</text>
</comment>
<sequence length="506" mass="58781">MQLPMKQLQQQSYPWRTAKKKGRGQSVSLNVLAERTQHVAPVGAWVESAQEDAGQEESPAFVTAAQIEEKYKSLQKEKERILKHFQEDVKHRVNQRVKQRRKEQLQKSYESALKESSVMLGFSDSAQHLTPRKSTCLYRYSTDSAICSSGSGAVSVQEPNQMMDWGEKVKDLKILEQTKTVRKTVQQAVRRRLASRKSVSEKGAPLDLPGGVWDNLPNKELPESCKPTLVNAEEGDNQEFLLVGYHDLPAELQNQEQGQQGTKVDYTIELKKVNREVLKTTYPVSPSAADPEKQPAWILWPETEKEESKKQRQNQYLRYRRLFMDIEREHVKEQLRQKEWQRKMDKIKKEKEQQRHAHEQQIQERHHMEKQRIQEQTVQRDENSCGETFAKLGYLRLEDTTEKKKVVERQQRNKEYARYVEALRAQMQEKIKMYNINLPPLCFCGSDFWDSHPDRCANNCLFYKNHKAYAQALQSVISSCNILDGGSSTRLAVHTFATIHAHSKNS</sequence>
<dbReference type="EMBL" id="JAPFRF010000022">
    <property type="protein sequence ID" value="KAJ7305084.1"/>
    <property type="molecule type" value="Genomic_DNA"/>
</dbReference>
<keyword evidence="3" id="KW-1185">Reference proteome</keyword>
<accession>A0A9Q0X993</accession>
<dbReference type="PANTHER" id="PTHR14817:SF2">
    <property type="entry name" value="COILED-COIL DOMAIN-CONTAINING PROTEIN 15"/>
    <property type="match status" value="1"/>
</dbReference>
<dbReference type="GO" id="GO:0005813">
    <property type="term" value="C:centrosome"/>
    <property type="evidence" value="ECO:0007669"/>
    <property type="project" value="TreeGrafter"/>
</dbReference>
<evidence type="ECO:0000313" key="3">
    <source>
        <dbReference type="Proteomes" id="UP001142489"/>
    </source>
</evidence>
<dbReference type="PANTHER" id="PTHR14817">
    <property type="entry name" value="COILED-COIL DOMAIN-CONTAINING PROTEIN 15"/>
    <property type="match status" value="1"/>
</dbReference>
<evidence type="ECO:0008006" key="4">
    <source>
        <dbReference type="Google" id="ProtNLM"/>
    </source>
</evidence>
<dbReference type="Proteomes" id="UP001142489">
    <property type="component" value="Unassembled WGS sequence"/>
</dbReference>
<dbReference type="OrthoDB" id="10007210at2759"/>
<reference evidence="2" key="1">
    <citation type="journal article" date="2023" name="DNA Res.">
        <title>Chromosome-level genome assembly of Phrynocephalus forsythii using third-generation DNA sequencing and Hi-C analysis.</title>
        <authorList>
            <person name="Qi Y."/>
            <person name="Zhao W."/>
            <person name="Zhao Y."/>
            <person name="Niu C."/>
            <person name="Cao S."/>
            <person name="Zhang Y."/>
        </authorList>
    </citation>
    <scope>NUCLEOTIDE SEQUENCE</scope>
    <source>
        <tissue evidence="2">Muscle</tissue>
    </source>
</reference>
<evidence type="ECO:0000256" key="1">
    <source>
        <dbReference type="SAM" id="MobiDB-lite"/>
    </source>
</evidence>
<name>A0A9Q0X993_9SAUR</name>
<feature type="region of interest" description="Disordered" evidence="1">
    <location>
        <begin position="1"/>
        <end position="24"/>
    </location>
</feature>
<feature type="region of interest" description="Disordered" evidence="1">
    <location>
        <begin position="348"/>
        <end position="380"/>
    </location>
</feature>
<proteinExistence type="predicted"/>
<dbReference type="InterPro" id="IPR037693">
    <property type="entry name" value="CCDC15"/>
</dbReference>
<gene>
    <name evidence="2" type="ORF">JRQ81_010908</name>
</gene>
<protein>
    <recommendedName>
        <fullName evidence="4">Coiled-coil domain-containing protein 15</fullName>
    </recommendedName>
</protein>
<feature type="region of interest" description="Disordered" evidence="1">
    <location>
        <begin position="196"/>
        <end position="219"/>
    </location>
</feature>
<organism evidence="2 3">
    <name type="scientific">Phrynocephalus forsythii</name>
    <dbReference type="NCBI Taxonomy" id="171643"/>
    <lineage>
        <taxon>Eukaryota</taxon>
        <taxon>Metazoa</taxon>
        <taxon>Chordata</taxon>
        <taxon>Craniata</taxon>
        <taxon>Vertebrata</taxon>
        <taxon>Euteleostomi</taxon>
        <taxon>Lepidosauria</taxon>
        <taxon>Squamata</taxon>
        <taxon>Bifurcata</taxon>
        <taxon>Unidentata</taxon>
        <taxon>Episquamata</taxon>
        <taxon>Toxicofera</taxon>
        <taxon>Iguania</taxon>
        <taxon>Acrodonta</taxon>
        <taxon>Agamidae</taxon>
        <taxon>Agaminae</taxon>
        <taxon>Phrynocephalus</taxon>
    </lineage>
</organism>
<evidence type="ECO:0000313" key="2">
    <source>
        <dbReference type="EMBL" id="KAJ7305084.1"/>
    </source>
</evidence>
<dbReference type="AlphaFoldDB" id="A0A9Q0X993"/>